<keyword evidence="3 9" id="KW-0349">Heme</keyword>
<dbReference type="Proteomes" id="UP000316313">
    <property type="component" value="Chromosome"/>
</dbReference>
<dbReference type="Pfam" id="PF00034">
    <property type="entry name" value="Cytochrom_C"/>
    <property type="match status" value="3"/>
</dbReference>
<feature type="binding site" description="covalent" evidence="9">
    <location>
        <position position="47"/>
    </location>
    <ligand>
        <name>heme c</name>
        <dbReference type="ChEBI" id="CHEBI:61717"/>
        <label>1</label>
    </ligand>
</feature>
<gene>
    <name evidence="13" type="ORF">E3D00_02240</name>
</gene>
<keyword evidence="14" id="KW-1185">Reference proteome</keyword>
<feature type="binding site" description="axial binding residue" evidence="10">
    <location>
        <position position="331"/>
    </location>
    <ligand>
        <name>heme c</name>
        <dbReference type="ChEBI" id="CHEBI:61717"/>
        <label>3</label>
    </ligand>
    <ligandPart>
        <name>Fe</name>
        <dbReference type="ChEBI" id="CHEBI:18248"/>
    </ligandPart>
</feature>
<comment type="subcellular location">
    <subcellularLocation>
        <location evidence="1">Cell membrane</location>
    </subcellularLocation>
</comment>
<dbReference type="RefSeq" id="WP_141459559.1">
    <property type="nucleotide sequence ID" value="NZ_CP038141.1"/>
</dbReference>
<evidence type="ECO:0000256" key="10">
    <source>
        <dbReference type="PIRSR" id="PIRSR000018-51"/>
    </source>
</evidence>
<evidence type="ECO:0000259" key="12">
    <source>
        <dbReference type="PROSITE" id="PS51007"/>
    </source>
</evidence>
<dbReference type="InterPro" id="IPR051459">
    <property type="entry name" value="Cytochrome_c-type_DH"/>
</dbReference>
<dbReference type="AlphaFoldDB" id="A0A4Y6UG24"/>
<dbReference type="PIRSF" id="PIRSF000018">
    <property type="entry name" value="Mb_ADH_cyt_c"/>
    <property type="match status" value="1"/>
</dbReference>
<name>A0A4Y6UG24_9PROT</name>
<reference evidence="13 14" key="1">
    <citation type="submission" date="2019-03" db="EMBL/GenBank/DDBJ databases">
        <title>The complete genome sequence of Swingsia samuiensis NBRC107927(T).</title>
        <authorList>
            <person name="Chua K.-O."/>
            <person name="Chan K.-G."/>
            <person name="See-Too W.-S."/>
        </authorList>
    </citation>
    <scope>NUCLEOTIDE SEQUENCE [LARGE SCALE GENOMIC DNA]</scope>
    <source>
        <strain evidence="13 14">AH83</strain>
    </source>
</reference>
<feature type="domain" description="Cytochrome c" evidence="12">
    <location>
        <begin position="314"/>
        <end position="404"/>
    </location>
</feature>
<keyword evidence="6" id="KW-0677">Repeat</keyword>
<evidence type="ECO:0000256" key="9">
    <source>
        <dbReference type="PIRSR" id="PIRSR000018-50"/>
    </source>
</evidence>
<sequence>MKKALIMALGATLSIGVASHGIAQDLKDPALIKQGAYLARVADCMACHTALHGQGYAGGLKIATPIGSIYSTNITPDDQTGIGSYSLDEFAAAVRKGIRKDGSTLYPAMPYTSFSRITDADIRALYAYFQYGVPAVYKPNRSVNIVWPLSMRWPISIWRMLYAPSPRPFQPQPGEDPVTARGEYLVTGPGHCGACHTPRGVVMEERALDASDDSYLSGGAPIDNWVAPSLRSDRKEGLGEWSEEDIAQFLKTGRIDRAAVFGGMGDVVAWSTQHLHDDDLQAIAHYLKTLPKVQDQGAYIYKNETKNELDHTAASMNTGAGIYVAQCAICHKNDGQGVARMFPPLAGNPVLQTHNPASIVNVVVHGGVLPPTNWAPSAVAMPGYQNILTPNQVAMVVDYVRHGWGNTAHGDVQASDVRKFSKGAADSSASGWATASNGWSLLSPQPYGEGWTFSPETHTGVDNAQ</sequence>
<feature type="domain" description="Cytochrome c" evidence="12">
    <location>
        <begin position="177"/>
        <end position="291"/>
    </location>
</feature>
<evidence type="ECO:0000256" key="6">
    <source>
        <dbReference type="ARBA" id="ARBA00022737"/>
    </source>
</evidence>
<comment type="cofactor">
    <cofactor evidence="9">
        <name>heme c</name>
        <dbReference type="ChEBI" id="CHEBI:61717"/>
    </cofactor>
    <text evidence="9">Binds 3 heme c groups covalently per subunit.</text>
</comment>
<feature type="binding site" description="covalent" evidence="9">
    <location>
        <position position="327"/>
    </location>
    <ligand>
        <name>heme c</name>
        <dbReference type="ChEBI" id="CHEBI:61717"/>
        <label>3</label>
    </ligand>
</feature>
<dbReference type="InterPro" id="IPR036909">
    <property type="entry name" value="Cyt_c-like_dom_sf"/>
</dbReference>
<keyword evidence="8" id="KW-0472">Membrane</keyword>
<evidence type="ECO:0000256" key="1">
    <source>
        <dbReference type="ARBA" id="ARBA00004236"/>
    </source>
</evidence>
<organism evidence="13 14">
    <name type="scientific">Swingsia samuiensis</name>
    <dbReference type="NCBI Taxonomy" id="1293412"/>
    <lineage>
        <taxon>Bacteria</taxon>
        <taxon>Pseudomonadati</taxon>
        <taxon>Pseudomonadota</taxon>
        <taxon>Alphaproteobacteria</taxon>
        <taxon>Acetobacterales</taxon>
        <taxon>Acetobacteraceae</taxon>
        <taxon>Swingsia</taxon>
    </lineage>
</organism>
<keyword evidence="7 10" id="KW-0408">Iron</keyword>
<evidence type="ECO:0000256" key="8">
    <source>
        <dbReference type="ARBA" id="ARBA00023136"/>
    </source>
</evidence>
<evidence type="ECO:0000256" key="2">
    <source>
        <dbReference type="ARBA" id="ARBA00022475"/>
    </source>
</evidence>
<dbReference type="GO" id="GO:0005886">
    <property type="term" value="C:plasma membrane"/>
    <property type="evidence" value="ECO:0007669"/>
    <property type="project" value="UniProtKB-SubCell"/>
</dbReference>
<dbReference type="SUPFAM" id="SSF46626">
    <property type="entry name" value="Cytochrome c"/>
    <property type="match status" value="3"/>
</dbReference>
<feature type="domain" description="Cytochrome c" evidence="12">
    <location>
        <begin position="30"/>
        <end position="133"/>
    </location>
</feature>
<evidence type="ECO:0000313" key="14">
    <source>
        <dbReference type="Proteomes" id="UP000316313"/>
    </source>
</evidence>
<feature type="binding site" description="covalent" evidence="9">
    <location>
        <position position="195"/>
    </location>
    <ligand>
        <name>heme c</name>
        <dbReference type="ChEBI" id="CHEBI:61717"/>
        <label>2</label>
    </ligand>
</feature>
<dbReference type="PANTHER" id="PTHR35008:SF8">
    <property type="entry name" value="ALCOHOL DEHYDROGENASE CYTOCHROME C SUBUNIT"/>
    <property type="match status" value="1"/>
</dbReference>
<evidence type="ECO:0000256" key="11">
    <source>
        <dbReference type="SAM" id="SignalP"/>
    </source>
</evidence>
<dbReference type="PANTHER" id="PTHR35008">
    <property type="entry name" value="BLL4482 PROTEIN-RELATED"/>
    <property type="match status" value="1"/>
</dbReference>
<dbReference type="KEGG" id="ssam:E3D00_02240"/>
<protein>
    <submittedName>
        <fullName evidence="13">C-type cytochrome</fullName>
    </submittedName>
</protein>
<evidence type="ECO:0000256" key="4">
    <source>
        <dbReference type="ARBA" id="ARBA00022723"/>
    </source>
</evidence>
<feature type="binding site" description="axial binding residue" evidence="10">
    <location>
        <position position="196"/>
    </location>
    <ligand>
        <name>heme c</name>
        <dbReference type="ChEBI" id="CHEBI:61717"/>
        <label>2</label>
    </ligand>
    <ligandPart>
        <name>Fe</name>
        <dbReference type="ChEBI" id="CHEBI:18248"/>
    </ligandPart>
</feature>
<dbReference type="GO" id="GO:0005506">
    <property type="term" value="F:iron ion binding"/>
    <property type="evidence" value="ECO:0007669"/>
    <property type="project" value="InterPro"/>
</dbReference>
<keyword evidence="5 11" id="KW-0732">Signal</keyword>
<keyword evidence="2" id="KW-1003">Cell membrane</keyword>
<accession>A0A4Y6UG24</accession>
<evidence type="ECO:0000256" key="7">
    <source>
        <dbReference type="ARBA" id="ARBA00023004"/>
    </source>
</evidence>
<dbReference type="OrthoDB" id="9811281at2"/>
<dbReference type="EMBL" id="CP038141">
    <property type="protein sequence ID" value="QDH16522.1"/>
    <property type="molecule type" value="Genomic_DNA"/>
</dbReference>
<evidence type="ECO:0000313" key="13">
    <source>
        <dbReference type="EMBL" id="QDH16522.1"/>
    </source>
</evidence>
<dbReference type="GO" id="GO:0016614">
    <property type="term" value="F:oxidoreductase activity, acting on CH-OH group of donors"/>
    <property type="evidence" value="ECO:0007669"/>
    <property type="project" value="InterPro"/>
</dbReference>
<dbReference type="InterPro" id="IPR014353">
    <property type="entry name" value="Membr-bd_ADH_cyt_c"/>
</dbReference>
<dbReference type="Gene3D" id="1.10.760.10">
    <property type="entry name" value="Cytochrome c-like domain"/>
    <property type="match status" value="3"/>
</dbReference>
<proteinExistence type="predicted"/>
<feature type="binding site" description="covalent" evidence="9">
    <location>
        <position position="44"/>
    </location>
    <ligand>
        <name>heme c</name>
        <dbReference type="ChEBI" id="CHEBI:61717"/>
        <label>1</label>
    </ligand>
</feature>
<dbReference type="GO" id="GO:0009055">
    <property type="term" value="F:electron transfer activity"/>
    <property type="evidence" value="ECO:0007669"/>
    <property type="project" value="InterPro"/>
</dbReference>
<feature type="binding site" description="axial binding residue" evidence="10">
    <location>
        <position position="48"/>
    </location>
    <ligand>
        <name>heme c</name>
        <dbReference type="ChEBI" id="CHEBI:61717"/>
        <label>1</label>
    </ligand>
    <ligandPart>
        <name>Fe</name>
        <dbReference type="ChEBI" id="CHEBI:18248"/>
    </ligandPart>
</feature>
<dbReference type="PROSITE" id="PS51007">
    <property type="entry name" value="CYTC"/>
    <property type="match status" value="3"/>
</dbReference>
<dbReference type="GO" id="GO:0020037">
    <property type="term" value="F:heme binding"/>
    <property type="evidence" value="ECO:0007669"/>
    <property type="project" value="InterPro"/>
</dbReference>
<feature type="binding site" description="covalent" evidence="9">
    <location>
        <position position="192"/>
    </location>
    <ligand>
        <name>heme c</name>
        <dbReference type="ChEBI" id="CHEBI:61717"/>
        <label>2</label>
    </ligand>
</feature>
<feature type="binding site" description="covalent" evidence="9">
    <location>
        <position position="330"/>
    </location>
    <ligand>
        <name>heme c</name>
        <dbReference type="ChEBI" id="CHEBI:61717"/>
        <label>3</label>
    </ligand>
</feature>
<keyword evidence="4 10" id="KW-0479">Metal-binding</keyword>
<feature type="signal peptide" evidence="11">
    <location>
        <begin position="1"/>
        <end position="23"/>
    </location>
</feature>
<evidence type="ECO:0000256" key="3">
    <source>
        <dbReference type="ARBA" id="ARBA00022617"/>
    </source>
</evidence>
<dbReference type="InterPro" id="IPR009056">
    <property type="entry name" value="Cyt_c-like_dom"/>
</dbReference>
<evidence type="ECO:0000256" key="5">
    <source>
        <dbReference type="ARBA" id="ARBA00022729"/>
    </source>
</evidence>
<feature type="chain" id="PRO_5021201315" evidence="11">
    <location>
        <begin position="24"/>
        <end position="465"/>
    </location>
</feature>